<dbReference type="CDD" id="cd18809">
    <property type="entry name" value="SF1_C_RecD"/>
    <property type="match status" value="1"/>
</dbReference>
<evidence type="ECO:0000256" key="9">
    <source>
        <dbReference type="RuleBase" id="RU363044"/>
    </source>
</evidence>
<keyword evidence="14" id="KW-1185">Reference proteome</keyword>
<dbReference type="Proteomes" id="UP001295423">
    <property type="component" value="Unassembled WGS sequence"/>
</dbReference>
<organism evidence="13 14">
    <name type="scientific">Cylindrotheca closterium</name>
    <dbReference type="NCBI Taxonomy" id="2856"/>
    <lineage>
        <taxon>Eukaryota</taxon>
        <taxon>Sar</taxon>
        <taxon>Stramenopiles</taxon>
        <taxon>Ochrophyta</taxon>
        <taxon>Bacillariophyta</taxon>
        <taxon>Bacillariophyceae</taxon>
        <taxon>Bacillariophycidae</taxon>
        <taxon>Bacillariales</taxon>
        <taxon>Bacillariaceae</taxon>
        <taxon>Cylindrotheca</taxon>
    </lineage>
</organism>
<sequence>MTTAEDDSIASFSSDLDSDTAVPAAKQPLPTFASTNSQSPPSTCWQHYDSNRARESRYTTSASEKPTTQTSVNVKIENNATLPNRTHLDENERQSPTTVTPSMSQLDDDDGGSNHDAGAAVAASTTVPIRIQQHNVTGASVHTPEYNPSGGGMKLNAKQAQAVQAIKDKKNVFLTGPAGTGKSVVLRKVLKYCSETYRPNQWVAVAPTGVTAIAIGGQTIHSFAGIGIPSEQEDFNKAWQGEKRQAWRELKIMVMEEISMIAGEFLDRLDSVVRQIRGVDAPFGGIQVLICGDFLQLPPIAESIENMAKMREFVNDPGTVHGNRGFAFQSYFWKEANLETIHLTEVFRQDNPQFVNVLSRIRRGLVGEPAKSFLAQCARPLTLPSKDIEPTRLYSKNVDVNRENMSELVRLDGDTHQFKAIDHVIAASFAKPGAEEKLWNSEFFRQTVAEDLLRLKVGAQVMLIKNDTLNRRTLVNGSRGVVVEFTNEQPEPPFNIPISIPKSNSDQARKEGIYPKVKFQNGETRILGMAEFTSRIVGVGQCIRIAVPLKLAWAITVHKSQGMTLDYVKIDLSGVFCKAQAYVALSRAKDEKCLELRNFSSRLVKADACALAFYDHPNIEINKWDHREKWTRAKVKVESVNNEPPSQEETKESKNQAWV</sequence>
<dbReference type="InterPro" id="IPR027417">
    <property type="entry name" value="P-loop_NTPase"/>
</dbReference>
<gene>
    <name evidence="13" type="ORF">CYCCA115_LOCUS21700</name>
</gene>
<evidence type="ECO:0000259" key="11">
    <source>
        <dbReference type="Pfam" id="PF05970"/>
    </source>
</evidence>
<feature type="compositionally biased region" description="Polar residues" evidence="10">
    <location>
        <begin position="58"/>
        <end position="84"/>
    </location>
</feature>
<feature type="region of interest" description="Disordered" evidence="10">
    <location>
        <begin position="638"/>
        <end position="659"/>
    </location>
</feature>
<feature type="domain" description="DNA helicase Pif1-like 2B" evidence="12">
    <location>
        <begin position="447"/>
        <end position="485"/>
    </location>
</feature>
<evidence type="ECO:0000256" key="1">
    <source>
        <dbReference type="ARBA" id="ARBA00022741"/>
    </source>
</evidence>
<evidence type="ECO:0000313" key="14">
    <source>
        <dbReference type="Proteomes" id="UP001295423"/>
    </source>
</evidence>
<keyword evidence="6" id="KW-0238">DNA-binding</keyword>
<dbReference type="GO" id="GO:0005524">
    <property type="term" value="F:ATP binding"/>
    <property type="evidence" value="ECO:0007669"/>
    <property type="project" value="UniProtKB-KW"/>
</dbReference>
<dbReference type="GO" id="GO:0000723">
    <property type="term" value="P:telomere maintenance"/>
    <property type="evidence" value="ECO:0007669"/>
    <property type="project" value="InterPro"/>
</dbReference>
<keyword evidence="1 9" id="KW-0547">Nucleotide-binding</keyword>
<keyword evidence="7 9" id="KW-0234">DNA repair</keyword>
<dbReference type="EMBL" id="CAKOGP040002258">
    <property type="protein sequence ID" value="CAJ1966117.1"/>
    <property type="molecule type" value="Genomic_DNA"/>
</dbReference>
<dbReference type="InterPro" id="IPR051055">
    <property type="entry name" value="PIF1_helicase"/>
</dbReference>
<evidence type="ECO:0000256" key="10">
    <source>
        <dbReference type="SAM" id="MobiDB-lite"/>
    </source>
</evidence>
<dbReference type="CDD" id="cd18037">
    <property type="entry name" value="DEXSc_Pif1_like"/>
    <property type="match status" value="1"/>
</dbReference>
<name>A0AAD2PXE4_9STRA</name>
<evidence type="ECO:0000256" key="8">
    <source>
        <dbReference type="ARBA" id="ARBA00023235"/>
    </source>
</evidence>
<evidence type="ECO:0000313" key="13">
    <source>
        <dbReference type="EMBL" id="CAJ1966117.1"/>
    </source>
</evidence>
<dbReference type="PANTHER" id="PTHR47642:SF5">
    <property type="entry name" value="ATP-DEPENDENT DNA HELICASE"/>
    <property type="match status" value="1"/>
</dbReference>
<dbReference type="InterPro" id="IPR049163">
    <property type="entry name" value="Pif1-like_2B_dom"/>
</dbReference>
<keyword evidence="5 9" id="KW-0067">ATP-binding</keyword>
<feature type="region of interest" description="Disordered" evidence="10">
    <location>
        <begin position="1"/>
        <end position="119"/>
    </location>
</feature>
<evidence type="ECO:0000256" key="7">
    <source>
        <dbReference type="ARBA" id="ARBA00023204"/>
    </source>
</evidence>
<comment type="catalytic activity">
    <reaction evidence="9">
        <text>ATP + H2O = ADP + phosphate + H(+)</text>
        <dbReference type="Rhea" id="RHEA:13065"/>
        <dbReference type="ChEBI" id="CHEBI:15377"/>
        <dbReference type="ChEBI" id="CHEBI:15378"/>
        <dbReference type="ChEBI" id="CHEBI:30616"/>
        <dbReference type="ChEBI" id="CHEBI:43474"/>
        <dbReference type="ChEBI" id="CHEBI:456216"/>
        <dbReference type="EC" id="5.6.2.3"/>
    </reaction>
</comment>
<evidence type="ECO:0000256" key="2">
    <source>
        <dbReference type="ARBA" id="ARBA00022763"/>
    </source>
</evidence>
<proteinExistence type="inferred from homology"/>
<keyword evidence="8" id="KW-0413">Isomerase</keyword>
<evidence type="ECO:0000256" key="6">
    <source>
        <dbReference type="ARBA" id="ARBA00023125"/>
    </source>
</evidence>
<dbReference type="GO" id="GO:0006310">
    <property type="term" value="P:DNA recombination"/>
    <property type="evidence" value="ECO:0007669"/>
    <property type="project" value="UniProtKB-KW"/>
</dbReference>
<feature type="compositionally biased region" description="Polar residues" evidence="10">
    <location>
        <begin position="32"/>
        <end position="45"/>
    </location>
</feature>
<accession>A0AAD2PXE4</accession>
<keyword evidence="4 9" id="KW-0347">Helicase</keyword>
<dbReference type="GO" id="GO:0006281">
    <property type="term" value="P:DNA repair"/>
    <property type="evidence" value="ECO:0007669"/>
    <property type="project" value="UniProtKB-KW"/>
</dbReference>
<evidence type="ECO:0000256" key="4">
    <source>
        <dbReference type="ARBA" id="ARBA00022806"/>
    </source>
</evidence>
<keyword evidence="9" id="KW-0233">DNA recombination</keyword>
<reference evidence="13" key="1">
    <citation type="submission" date="2023-08" db="EMBL/GenBank/DDBJ databases">
        <authorList>
            <person name="Audoor S."/>
            <person name="Bilcke G."/>
        </authorList>
    </citation>
    <scope>NUCLEOTIDE SEQUENCE</scope>
</reference>
<dbReference type="AlphaFoldDB" id="A0AAD2PXE4"/>
<keyword evidence="3 9" id="KW-0378">Hydrolase</keyword>
<feature type="domain" description="DNA helicase Pif1-like DEAD-box helicase" evidence="11">
    <location>
        <begin position="155"/>
        <end position="355"/>
    </location>
</feature>
<dbReference type="GO" id="GO:0043139">
    <property type="term" value="F:5'-3' DNA helicase activity"/>
    <property type="evidence" value="ECO:0007669"/>
    <property type="project" value="UniProtKB-EC"/>
</dbReference>
<dbReference type="Pfam" id="PF21530">
    <property type="entry name" value="Pif1_2B_dom"/>
    <property type="match status" value="1"/>
</dbReference>
<comment type="cofactor">
    <cofactor evidence="9">
        <name>Mg(2+)</name>
        <dbReference type="ChEBI" id="CHEBI:18420"/>
    </cofactor>
</comment>
<feature type="compositionally biased region" description="Basic and acidic residues" evidence="10">
    <location>
        <begin position="648"/>
        <end position="659"/>
    </location>
</feature>
<comment type="caution">
    <text evidence="13">The sequence shown here is derived from an EMBL/GenBank/DDBJ whole genome shotgun (WGS) entry which is preliminary data.</text>
</comment>
<comment type="similarity">
    <text evidence="9">Belongs to the helicase family.</text>
</comment>
<dbReference type="InterPro" id="IPR010285">
    <property type="entry name" value="DNA_helicase_pif1-like_DEAD"/>
</dbReference>
<dbReference type="GO" id="GO:0016787">
    <property type="term" value="F:hydrolase activity"/>
    <property type="evidence" value="ECO:0007669"/>
    <property type="project" value="UniProtKB-KW"/>
</dbReference>
<dbReference type="PANTHER" id="PTHR47642">
    <property type="entry name" value="ATP-DEPENDENT DNA HELICASE"/>
    <property type="match status" value="1"/>
</dbReference>
<protein>
    <recommendedName>
        <fullName evidence="9">ATP-dependent DNA helicase</fullName>
        <ecNumber evidence="9">5.6.2.3</ecNumber>
    </recommendedName>
</protein>
<dbReference type="SUPFAM" id="SSF52540">
    <property type="entry name" value="P-loop containing nucleoside triphosphate hydrolases"/>
    <property type="match status" value="2"/>
</dbReference>
<dbReference type="Gene3D" id="3.40.50.300">
    <property type="entry name" value="P-loop containing nucleotide triphosphate hydrolases"/>
    <property type="match status" value="2"/>
</dbReference>
<evidence type="ECO:0000256" key="3">
    <source>
        <dbReference type="ARBA" id="ARBA00022801"/>
    </source>
</evidence>
<dbReference type="Pfam" id="PF05970">
    <property type="entry name" value="PIF1"/>
    <property type="match status" value="1"/>
</dbReference>
<evidence type="ECO:0000259" key="12">
    <source>
        <dbReference type="Pfam" id="PF21530"/>
    </source>
</evidence>
<dbReference type="EC" id="5.6.2.3" evidence="9"/>
<keyword evidence="2 9" id="KW-0227">DNA damage</keyword>
<evidence type="ECO:0000256" key="5">
    <source>
        <dbReference type="ARBA" id="ARBA00022840"/>
    </source>
</evidence>
<feature type="compositionally biased region" description="Polar residues" evidence="10">
    <location>
        <begin position="94"/>
        <end position="105"/>
    </location>
</feature>